<protein>
    <submittedName>
        <fullName evidence="3">Uncharacterized protein</fullName>
    </submittedName>
</protein>
<dbReference type="Proteomes" id="UP000199135">
    <property type="component" value="Unassembled WGS sequence"/>
</dbReference>
<evidence type="ECO:0000256" key="1">
    <source>
        <dbReference type="SAM" id="MobiDB-lite"/>
    </source>
</evidence>
<feature type="compositionally biased region" description="Low complexity" evidence="1">
    <location>
        <begin position="36"/>
        <end position="47"/>
    </location>
</feature>
<keyword evidence="2" id="KW-1133">Transmembrane helix</keyword>
<feature type="transmembrane region" description="Helical" evidence="2">
    <location>
        <begin position="165"/>
        <end position="185"/>
    </location>
</feature>
<dbReference type="EMBL" id="FNWT01000003">
    <property type="protein sequence ID" value="SEH49151.1"/>
    <property type="molecule type" value="Genomic_DNA"/>
</dbReference>
<proteinExistence type="predicted"/>
<keyword evidence="2" id="KW-0472">Membrane</keyword>
<evidence type="ECO:0000313" key="3">
    <source>
        <dbReference type="EMBL" id="SEH49151.1"/>
    </source>
</evidence>
<accession>A0A1H6IQ85</accession>
<organism evidence="3 4">
    <name type="scientific">Parafannyhessea umbonata</name>
    <dbReference type="NCBI Taxonomy" id="604330"/>
    <lineage>
        <taxon>Bacteria</taxon>
        <taxon>Bacillati</taxon>
        <taxon>Actinomycetota</taxon>
        <taxon>Coriobacteriia</taxon>
        <taxon>Coriobacteriales</taxon>
        <taxon>Atopobiaceae</taxon>
        <taxon>Parafannyhessea</taxon>
    </lineage>
</organism>
<gene>
    <name evidence="3" type="ORF">SAMN05216447_103182</name>
</gene>
<keyword evidence="2" id="KW-0812">Transmembrane</keyword>
<feature type="compositionally biased region" description="Polar residues" evidence="1">
    <location>
        <begin position="26"/>
        <end position="35"/>
    </location>
</feature>
<comment type="caution">
    <text evidence="3">The sequence shown here is derived from an EMBL/GenBank/DDBJ whole genome shotgun (WGS) entry which is preliminary data.</text>
</comment>
<reference evidence="3 4" key="1">
    <citation type="submission" date="2016-10" db="EMBL/GenBank/DDBJ databases">
        <authorList>
            <person name="Varghese N."/>
            <person name="Submissions S."/>
        </authorList>
    </citation>
    <scope>NUCLEOTIDE SEQUENCE [LARGE SCALE GENOMIC DNA]</scope>
    <source>
        <strain evidence="3 4">WCP15</strain>
    </source>
</reference>
<evidence type="ECO:0000256" key="2">
    <source>
        <dbReference type="SAM" id="Phobius"/>
    </source>
</evidence>
<dbReference type="RefSeq" id="WP_078687241.1">
    <property type="nucleotide sequence ID" value="NZ_FNWT01000003.1"/>
</dbReference>
<keyword evidence="4" id="KW-1185">Reference proteome</keyword>
<feature type="region of interest" description="Disordered" evidence="1">
    <location>
        <begin position="1"/>
        <end position="88"/>
    </location>
</feature>
<name>A0A1H6IQ85_9ACTN</name>
<evidence type="ECO:0000313" key="4">
    <source>
        <dbReference type="Proteomes" id="UP000199135"/>
    </source>
</evidence>
<sequence>MSDVDDFDQSPSQTQGASAPGPEQPRSATSEQDAWQNSQPRAQQPQQEDLPWAKRPAGQPSTDPLFGKNHPSNIPPYVRQRAPHKTQEAINDLSEDGNISTSGYAHDSNITVRGGALSGSRTYRRARNDRSGFTGGQYGQYLEVPKGRRTIFESRERAKKRRATIGLLVIILALTLVVLLIAKMLGN</sequence>